<keyword evidence="1" id="KW-0175">Coiled coil</keyword>
<dbReference type="GO" id="GO:0007288">
    <property type="term" value="P:sperm axoneme assembly"/>
    <property type="evidence" value="ECO:0007669"/>
    <property type="project" value="TreeGrafter"/>
</dbReference>
<dbReference type="InterPro" id="IPR010441">
    <property type="entry name" value="CH_2"/>
</dbReference>
<dbReference type="GO" id="GO:0097225">
    <property type="term" value="C:sperm midpiece"/>
    <property type="evidence" value="ECO:0007669"/>
    <property type="project" value="TreeGrafter"/>
</dbReference>
<evidence type="ECO:0000313" key="4">
    <source>
        <dbReference type="EMBL" id="KAK2837810.1"/>
    </source>
</evidence>
<feature type="coiled-coil region" evidence="1">
    <location>
        <begin position="1015"/>
        <end position="1049"/>
    </location>
</feature>
<feature type="compositionally biased region" description="Polar residues" evidence="2">
    <location>
        <begin position="871"/>
        <end position="880"/>
    </location>
</feature>
<dbReference type="InterPro" id="IPR052634">
    <property type="entry name" value="Sperm_flagellar-bone_growth"/>
</dbReference>
<comment type="caution">
    <text evidence="4">The sequence shown here is derived from an EMBL/GenBank/DDBJ whole genome shotgun (WGS) entry which is preliminary data.</text>
</comment>
<feature type="region of interest" description="Disordered" evidence="2">
    <location>
        <begin position="1119"/>
        <end position="1150"/>
    </location>
</feature>
<feature type="compositionally biased region" description="Low complexity" evidence="2">
    <location>
        <begin position="917"/>
        <end position="928"/>
    </location>
</feature>
<dbReference type="InterPro" id="IPR036872">
    <property type="entry name" value="CH_dom_sf"/>
</dbReference>
<feature type="region of interest" description="Disordered" evidence="2">
    <location>
        <begin position="1515"/>
        <end position="1549"/>
    </location>
</feature>
<keyword evidence="5" id="KW-1185">Reference proteome</keyword>
<sequence>MSEILCKWLNQELQLSKAVEPKSFAKDFSNGYLFGEVLHKYQLQNDFSMFMKKDTSVSKLNNFTRLEPTLQLLGISFNINTAQELMQEKQGVATRLLYQLYTSLEKKKRSEISGTMMEVMQPAANAALHKKHYEIYSDRLHQVVKRDAELKLQKISQHYEEKFQQLRDRSAIPYPIQQERQLKVQDRIRIKNIELQMSRQKYSGIMPLKQAGVVQVPKPPSHTLQLNLKKRLQKQHRRQQQAQNVQTDIAQFEINKKKLVSSGFASSSSVQPLPGSSQSFEVSGGGTKLILQSNSEYIQEIREKLEENAIAREQREKRRDRFLVEQLKAHEAQEEARREEQLVKRLTRQTQQEKCLAVQLLQIRMQKEVIRENRLFRELQYQQRRDRDIQESLEKEATLALQAKLGHAKEIRKELEFLSRIAAERAQFKYQKHFKICKDILRHIVDLATKVGEYRLLSGNLIPQKLMREWKELLLNGLPLYELTKGPKPAIDFSAPLDPVEHEKQELLNNQDYDEYANMVGEWTWQEDEGAYKLPLTNNNILGHVVQRLRNIIHPPSIEPSTPLFPPFTLKAHGLVVLSPDKLVKEVLNAYWDREEVPEPEAEKANDQLITSSSTPPPPPPPEPDLDIPVESVDRKITLSTRAMQGQAVEAVLKQGKTVPNDLLLEIIVEAIRQVPAQSGWILDSFPEDITQAQLLEKALGGSVDVGNEVESSRTNLAVDPNPPKPPPPPAPVLDLVLLLDISDDSVVRRAYSQPETDSAVDMTSQTTAKSLYLAQIPPRINAFRDTWPKLEQWFGERQNILVHIDASVDEEELYKRVDSVLQQILVKRQEACAPPPVEDELDSEKAPVSSSSATPPLVDLPLSLTDEASDQTLSNSSLNEAEAKSLPAKSNTQSPKVPPSKASVNPVTNEDVQGVPESSPGSACPSPGSSNWVYVDEPLPQEIPEYLCSLWEAMCVSYVNNTKKVMQQLRSQRAVVNHLFHIREGFKHYLGRPDLKQELVSQWQKDFNSKPDDMREDEDTKAELHLRLDELLERLWDISDKCKEQNEQERDALMYDGWLEENIALLVNHHSTLIQMELNRFQKTVCFLKVYYSSMYKPILPEPPLNIITIHLVNIQESKDQDERRTDSSQGLIKTTDQDQMDAVKQPQQPQKLFSDYEEALKVIGELVSTGAHHGETNEEETKDKNHEVRHKIQQECAAAISHEVNAAKVRIALIKAHGLIMVKSLQSRAEQTLSDMQKWLEAHYLAEMKSIEHLSEVVCYHIEDGSKLLYELVLECTDFYLNGDCHMVAPLVPPPRPPPLERPTQSTLTIAQLESLYHQLWNIAPSGIMSGSEFFRFLRDIVSVNTGIDSLPKSWRNKTETQLKEIVSLLIDHYQHIDWRRFLLSAALPWPFPSITELLVVLQRFKTADTNSTGHINEQQYLQEELWFSSEGVQPPPEDPSEPLPFDRLANLRKFFFHLFADHFFSPPRLDYVSMLQYFAADPNPREGFIRSLSVVLGEHLKLSTAGQLVQSMPSLEEATELSTSEPEVEPKKEEEEEEEEEETLCASDGSFVDPEVSIPALFAVICHKATKRTPLPPGSLSLQHLVHIFKELGFNPEDHVPFSIISQHPFIQCLMESSTHYQLVNICPSE</sequence>
<accession>A0AA88MI88</accession>
<dbReference type="PROSITE" id="PS50021">
    <property type="entry name" value="CH"/>
    <property type="match status" value="1"/>
</dbReference>
<feature type="region of interest" description="Disordered" evidence="2">
    <location>
        <begin position="833"/>
        <end position="928"/>
    </location>
</feature>
<dbReference type="Pfam" id="PF24082">
    <property type="entry name" value="SPEF2_C"/>
    <property type="match status" value="1"/>
</dbReference>
<feature type="coiled-coil region" evidence="1">
    <location>
        <begin position="294"/>
        <end position="349"/>
    </location>
</feature>
<dbReference type="InterPro" id="IPR054517">
    <property type="entry name" value="SPEF2_D5"/>
</dbReference>
<dbReference type="PANTHER" id="PTHR14919">
    <property type="entry name" value="KPL2-RELATED"/>
    <property type="match status" value="1"/>
</dbReference>
<dbReference type="InterPro" id="IPR056199">
    <property type="entry name" value="SPEF2_C"/>
</dbReference>
<dbReference type="Gene3D" id="3.40.50.300">
    <property type="entry name" value="P-loop containing nucleotide triphosphate hydrolases"/>
    <property type="match status" value="1"/>
</dbReference>
<feature type="compositionally biased region" description="Low complexity" evidence="2">
    <location>
        <begin position="1516"/>
        <end position="1528"/>
    </location>
</feature>
<dbReference type="GO" id="GO:0002177">
    <property type="term" value="C:manchette"/>
    <property type="evidence" value="ECO:0007669"/>
    <property type="project" value="TreeGrafter"/>
</dbReference>
<feature type="domain" description="Calponin-homology (CH)" evidence="3">
    <location>
        <begin position="1"/>
        <end position="105"/>
    </location>
</feature>
<dbReference type="Proteomes" id="UP001187415">
    <property type="component" value="Unassembled WGS sequence"/>
</dbReference>
<dbReference type="Gene3D" id="1.10.418.10">
    <property type="entry name" value="Calponin-like domain"/>
    <property type="match status" value="1"/>
</dbReference>
<gene>
    <name evidence="4" type="ORF">Q5P01_015022</name>
</gene>
<feature type="region of interest" description="Disordered" evidence="2">
    <location>
        <begin position="598"/>
        <end position="629"/>
    </location>
</feature>
<reference evidence="4" key="1">
    <citation type="submission" date="2023-07" db="EMBL/GenBank/DDBJ databases">
        <title>Chromosome-level Genome Assembly of Striped Snakehead (Channa striata).</title>
        <authorList>
            <person name="Liu H."/>
        </authorList>
    </citation>
    <scope>NUCLEOTIDE SEQUENCE</scope>
    <source>
        <strain evidence="4">Gz</strain>
        <tissue evidence="4">Muscle</tissue>
    </source>
</reference>
<evidence type="ECO:0000256" key="2">
    <source>
        <dbReference type="SAM" id="MobiDB-lite"/>
    </source>
</evidence>
<dbReference type="GO" id="GO:0005737">
    <property type="term" value="C:cytoplasm"/>
    <property type="evidence" value="ECO:0007669"/>
    <property type="project" value="UniProtKB-ARBA"/>
</dbReference>
<dbReference type="InterPro" id="IPR001715">
    <property type="entry name" value="CH_dom"/>
</dbReference>
<feature type="region of interest" description="Disordered" evidence="2">
    <location>
        <begin position="712"/>
        <end position="731"/>
    </location>
</feature>
<evidence type="ECO:0000256" key="1">
    <source>
        <dbReference type="SAM" id="Coils"/>
    </source>
</evidence>
<dbReference type="InterPro" id="IPR027417">
    <property type="entry name" value="P-loop_NTPase"/>
</dbReference>
<protein>
    <recommendedName>
        <fullName evidence="3">Calponin-homology (CH) domain-containing protein</fullName>
    </recommendedName>
</protein>
<feature type="compositionally biased region" description="Pro residues" evidence="2">
    <location>
        <begin position="721"/>
        <end position="731"/>
    </location>
</feature>
<dbReference type="PANTHER" id="PTHR14919:SF0">
    <property type="entry name" value="SPERM FLAGELLAR PROTEIN 2"/>
    <property type="match status" value="1"/>
</dbReference>
<proteinExistence type="predicted"/>
<name>A0AA88MI88_CHASR</name>
<dbReference type="Pfam" id="PF00406">
    <property type="entry name" value="ADK"/>
    <property type="match status" value="1"/>
</dbReference>
<dbReference type="Pfam" id="PF06294">
    <property type="entry name" value="CH_2"/>
    <property type="match status" value="1"/>
</dbReference>
<feature type="compositionally biased region" description="Polar residues" evidence="2">
    <location>
        <begin position="903"/>
        <end position="912"/>
    </location>
</feature>
<feature type="compositionally biased region" description="Basic and acidic residues" evidence="2">
    <location>
        <begin position="1119"/>
        <end position="1128"/>
    </location>
</feature>
<evidence type="ECO:0000259" key="3">
    <source>
        <dbReference type="PROSITE" id="PS50021"/>
    </source>
</evidence>
<evidence type="ECO:0000313" key="5">
    <source>
        <dbReference type="Proteomes" id="UP001187415"/>
    </source>
</evidence>
<dbReference type="SUPFAM" id="SSF52540">
    <property type="entry name" value="P-loop containing nucleoside triphosphate hydrolases"/>
    <property type="match status" value="1"/>
</dbReference>
<dbReference type="EMBL" id="JAUPFM010000011">
    <property type="protein sequence ID" value="KAK2837810.1"/>
    <property type="molecule type" value="Genomic_DNA"/>
</dbReference>
<feature type="compositionally biased region" description="Acidic residues" evidence="2">
    <location>
        <begin position="1537"/>
        <end position="1546"/>
    </location>
</feature>
<organism evidence="4 5">
    <name type="scientific">Channa striata</name>
    <name type="common">Snakehead murrel</name>
    <name type="synonym">Ophicephalus striatus</name>
    <dbReference type="NCBI Taxonomy" id="64152"/>
    <lineage>
        <taxon>Eukaryota</taxon>
        <taxon>Metazoa</taxon>
        <taxon>Chordata</taxon>
        <taxon>Craniata</taxon>
        <taxon>Vertebrata</taxon>
        <taxon>Euteleostomi</taxon>
        <taxon>Actinopterygii</taxon>
        <taxon>Neopterygii</taxon>
        <taxon>Teleostei</taxon>
        <taxon>Neoteleostei</taxon>
        <taxon>Acanthomorphata</taxon>
        <taxon>Anabantaria</taxon>
        <taxon>Anabantiformes</taxon>
        <taxon>Channoidei</taxon>
        <taxon>Channidae</taxon>
        <taxon>Channa</taxon>
    </lineage>
</organism>
<dbReference type="Pfam" id="PF22946">
    <property type="entry name" value="SPEF2_D5"/>
    <property type="match status" value="1"/>
</dbReference>